<sequence length="263" mass="30108">MPRPSYGAQYNGDGHIFEYDFPARADVLALLGDIGVTRDDRLFSWLSMQLQRFKLVLFLSGNHEAYRSSLEESNRKLHEFAKLCDHLACNPAPGQKNSGRFVVLDRTRHDLSDTVTVLGCTLWSRIDPDRVDIIARGLNDFRMISDIDVPTYQGLHRRDAEWLEQNVSEIARDEPHRKIVVMTHHAPTIADTSDEKYADSPISSAFATELTEGPCWNERVKVWMFGHTHWPCDFERKGVRVLSNPRGYRHGADGFDPERVVEV</sequence>
<accession>A0A2G8SDK5</accession>
<dbReference type="InterPro" id="IPR004843">
    <property type="entry name" value="Calcineurin-like_PHP"/>
</dbReference>
<dbReference type="Pfam" id="PF00149">
    <property type="entry name" value="Metallophos"/>
    <property type="match status" value="1"/>
</dbReference>
<dbReference type="EMBL" id="AYKW01000012">
    <property type="protein sequence ID" value="PIL31855.1"/>
    <property type="molecule type" value="Genomic_DNA"/>
</dbReference>
<keyword evidence="3" id="KW-1185">Reference proteome</keyword>
<dbReference type="SUPFAM" id="SSF56300">
    <property type="entry name" value="Metallo-dependent phosphatases"/>
    <property type="match status" value="1"/>
</dbReference>
<evidence type="ECO:0000259" key="1">
    <source>
        <dbReference type="Pfam" id="PF00149"/>
    </source>
</evidence>
<organism evidence="2 3">
    <name type="scientific">Ganoderma sinense ZZ0214-1</name>
    <dbReference type="NCBI Taxonomy" id="1077348"/>
    <lineage>
        <taxon>Eukaryota</taxon>
        <taxon>Fungi</taxon>
        <taxon>Dikarya</taxon>
        <taxon>Basidiomycota</taxon>
        <taxon>Agaricomycotina</taxon>
        <taxon>Agaricomycetes</taxon>
        <taxon>Polyporales</taxon>
        <taxon>Polyporaceae</taxon>
        <taxon>Ganoderma</taxon>
    </lineage>
</organism>
<dbReference type="InterPro" id="IPR029052">
    <property type="entry name" value="Metallo-depent_PP-like"/>
</dbReference>
<protein>
    <recommendedName>
        <fullName evidence="1">Calcineurin-like phosphoesterase domain-containing protein</fullName>
    </recommendedName>
</protein>
<name>A0A2G8SDK5_9APHY</name>
<dbReference type="Proteomes" id="UP000230002">
    <property type="component" value="Unassembled WGS sequence"/>
</dbReference>
<dbReference type="OrthoDB" id="550558at2759"/>
<evidence type="ECO:0000313" key="2">
    <source>
        <dbReference type="EMBL" id="PIL31855.1"/>
    </source>
</evidence>
<dbReference type="PANTHER" id="PTHR37844:SF2">
    <property type="entry name" value="SER_THR PROTEIN PHOSPHATASE SUPERFAMILY (AFU_ORTHOLOGUE AFUA_1G14840)"/>
    <property type="match status" value="1"/>
</dbReference>
<dbReference type="Gene3D" id="3.60.21.10">
    <property type="match status" value="1"/>
</dbReference>
<dbReference type="AlphaFoldDB" id="A0A2G8SDK5"/>
<comment type="caution">
    <text evidence="2">The sequence shown here is derived from an EMBL/GenBank/DDBJ whole genome shotgun (WGS) entry which is preliminary data.</text>
</comment>
<evidence type="ECO:0000313" key="3">
    <source>
        <dbReference type="Proteomes" id="UP000230002"/>
    </source>
</evidence>
<feature type="domain" description="Calcineurin-like phosphoesterase" evidence="1">
    <location>
        <begin position="24"/>
        <end position="231"/>
    </location>
</feature>
<reference evidence="2 3" key="1">
    <citation type="journal article" date="2015" name="Sci. Rep.">
        <title>Chromosome-level genome map provides insights into diverse defense mechanisms in the medicinal fungus Ganoderma sinense.</title>
        <authorList>
            <person name="Zhu Y."/>
            <person name="Xu J."/>
            <person name="Sun C."/>
            <person name="Zhou S."/>
            <person name="Xu H."/>
            <person name="Nelson D.R."/>
            <person name="Qian J."/>
            <person name="Song J."/>
            <person name="Luo H."/>
            <person name="Xiang L."/>
            <person name="Li Y."/>
            <person name="Xu Z."/>
            <person name="Ji A."/>
            <person name="Wang L."/>
            <person name="Lu S."/>
            <person name="Hayward A."/>
            <person name="Sun W."/>
            <person name="Li X."/>
            <person name="Schwartz D.C."/>
            <person name="Wang Y."/>
            <person name="Chen S."/>
        </authorList>
    </citation>
    <scope>NUCLEOTIDE SEQUENCE [LARGE SCALE GENOMIC DNA]</scope>
    <source>
        <strain evidence="2 3">ZZ0214-1</strain>
    </source>
</reference>
<dbReference type="GO" id="GO:0016787">
    <property type="term" value="F:hydrolase activity"/>
    <property type="evidence" value="ECO:0007669"/>
    <property type="project" value="InterPro"/>
</dbReference>
<gene>
    <name evidence="2" type="ORF">GSI_06559</name>
</gene>
<proteinExistence type="predicted"/>
<dbReference type="PANTHER" id="PTHR37844">
    <property type="entry name" value="SER/THR PROTEIN PHOSPHATASE SUPERFAMILY (AFU_ORTHOLOGUE AFUA_1G14840)"/>
    <property type="match status" value="1"/>
</dbReference>